<comment type="similarity">
    <text evidence="1">Belongs to the RAD52 family.</text>
</comment>
<dbReference type="SUPFAM" id="SSF54768">
    <property type="entry name" value="dsRNA-binding domain-like"/>
    <property type="match status" value="1"/>
</dbReference>
<dbReference type="GO" id="GO:0045002">
    <property type="term" value="P:double-strand break repair via single-strand annealing"/>
    <property type="evidence" value="ECO:0007669"/>
    <property type="project" value="TreeGrafter"/>
</dbReference>
<dbReference type="InterPro" id="IPR007232">
    <property type="entry name" value="Rad52_Rad59_Rad22"/>
</dbReference>
<dbReference type="Proteomes" id="UP000504629">
    <property type="component" value="Unplaced"/>
</dbReference>
<dbReference type="AlphaFoldDB" id="A0A6J2KIP3"/>
<dbReference type="GO" id="GO:0005634">
    <property type="term" value="C:nucleus"/>
    <property type="evidence" value="ECO:0007669"/>
    <property type="project" value="TreeGrafter"/>
</dbReference>
<feature type="region of interest" description="Disordered" evidence="5">
    <location>
        <begin position="277"/>
        <end position="320"/>
    </location>
</feature>
<dbReference type="OrthoDB" id="206565at2759"/>
<dbReference type="GO" id="GO:0006312">
    <property type="term" value="P:mitotic recombination"/>
    <property type="evidence" value="ECO:0007669"/>
    <property type="project" value="TreeGrafter"/>
</dbReference>
<dbReference type="InterPro" id="IPR041247">
    <property type="entry name" value="Rad52_fam"/>
</dbReference>
<proteinExistence type="inferred from homology"/>
<dbReference type="RefSeq" id="XP_028040079.1">
    <property type="nucleotide sequence ID" value="XM_028184278.1"/>
</dbReference>
<evidence type="ECO:0000313" key="7">
    <source>
        <dbReference type="RefSeq" id="XP_028040079.1"/>
    </source>
</evidence>
<evidence type="ECO:0000256" key="4">
    <source>
        <dbReference type="ARBA" id="ARBA00023204"/>
    </source>
</evidence>
<feature type="compositionally biased region" description="Low complexity" evidence="5">
    <location>
        <begin position="184"/>
        <end position="194"/>
    </location>
</feature>
<name>A0A6J2KIP3_BOMMA</name>
<dbReference type="PANTHER" id="PTHR12132:SF1">
    <property type="entry name" value="DNA REPAIR PROTEIN RAD52 HOMOLOG"/>
    <property type="match status" value="1"/>
</dbReference>
<evidence type="ECO:0000256" key="2">
    <source>
        <dbReference type="ARBA" id="ARBA00022763"/>
    </source>
</evidence>
<keyword evidence="4" id="KW-0234">DNA repair</keyword>
<evidence type="ECO:0000256" key="1">
    <source>
        <dbReference type="ARBA" id="ARBA00006638"/>
    </source>
</evidence>
<feature type="compositionally biased region" description="Pro residues" evidence="5">
    <location>
        <begin position="195"/>
        <end position="211"/>
    </location>
</feature>
<dbReference type="PANTHER" id="PTHR12132">
    <property type="entry name" value="DNA REPAIR AND RECOMBINATION PROTEIN RAD52, RAD59"/>
    <property type="match status" value="1"/>
</dbReference>
<feature type="compositionally biased region" description="Polar residues" evidence="5">
    <location>
        <begin position="311"/>
        <end position="320"/>
    </location>
</feature>
<dbReference type="Gene3D" id="3.30.390.80">
    <property type="entry name" value="DNA repair protein Rad52/59/22"/>
    <property type="match status" value="1"/>
</dbReference>
<evidence type="ECO:0000256" key="3">
    <source>
        <dbReference type="ARBA" id="ARBA00023172"/>
    </source>
</evidence>
<dbReference type="InterPro" id="IPR042525">
    <property type="entry name" value="Rad52_Rad59_Rad22_sf"/>
</dbReference>
<feature type="region of interest" description="Disordered" evidence="5">
    <location>
        <begin position="162"/>
        <end position="238"/>
    </location>
</feature>
<protein>
    <submittedName>
        <fullName evidence="7">DNA repair protein RAD52 homolog isoform X2</fullName>
    </submittedName>
</protein>
<gene>
    <name evidence="7" type="primary">LOC114250416</name>
</gene>
<organism evidence="6 7">
    <name type="scientific">Bombyx mandarina</name>
    <name type="common">Wild silk moth</name>
    <name type="synonym">Wild silkworm</name>
    <dbReference type="NCBI Taxonomy" id="7092"/>
    <lineage>
        <taxon>Eukaryota</taxon>
        <taxon>Metazoa</taxon>
        <taxon>Ecdysozoa</taxon>
        <taxon>Arthropoda</taxon>
        <taxon>Hexapoda</taxon>
        <taxon>Insecta</taxon>
        <taxon>Pterygota</taxon>
        <taxon>Neoptera</taxon>
        <taxon>Endopterygota</taxon>
        <taxon>Lepidoptera</taxon>
        <taxon>Glossata</taxon>
        <taxon>Ditrysia</taxon>
        <taxon>Bombycoidea</taxon>
        <taxon>Bombycidae</taxon>
        <taxon>Bombycinae</taxon>
        <taxon>Bombyx</taxon>
    </lineage>
</organism>
<sequence length="320" mass="35667">MQRKPGFPVTNCNIKMPDCSPNLPNPDNMLEDDHEQHQRRQQLINYGHSQWGFNNWSWSVTKQELDFIDFNNGKYYAGVVAFVSIKVKSFDIYRENIGYATSFATTKGFAIYKSRKCAVTNALRETLLSFGGSVAADLIDLLENKTESVLIGTESHSENNLNIANRAELKPSPVKPRKEGAPVARAQPMLAALPPRAPPPAPQPVPAPPVRPNSNQEVKPSEMASETEAARAERKRRQKLAQEEFRLKQMMKSNDQADQRQDVSKASSSFDRLLLNLPSPDILIEDTAPNGGDGKRKSPGPDSGAKRRNSFNKLNIVQNK</sequence>
<dbReference type="Pfam" id="PF04098">
    <property type="entry name" value="Rad52_Rad22"/>
    <property type="match status" value="1"/>
</dbReference>
<keyword evidence="6" id="KW-1185">Reference proteome</keyword>
<reference evidence="7" key="1">
    <citation type="submission" date="2025-08" db="UniProtKB">
        <authorList>
            <consortium name="RefSeq"/>
        </authorList>
    </citation>
    <scope>IDENTIFICATION</scope>
    <source>
        <tissue evidence="7">Silk gland</tissue>
    </source>
</reference>
<accession>A0A6J2KIP3</accession>
<evidence type="ECO:0000313" key="6">
    <source>
        <dbReference type="Proteomes" id="UP000504629"/>
    </source>
</evidence>
<dbReference type="GeneID" id="114250416"/>
<evidence type="ECO:0000256" key="5">
    <source>
        <dbReference type="SAM" id="MobiDB-lite"/>
    </source>
</evidence>
<keyword evidence="3" id="KW-0233">DNA recombination</keyword>
<keyword evidence="2" id="KW-0227">DNA damage</keyword>
<dbReference type="GO" id="GO:0000724">
    <property type="term" value="P:double-strand break repair via homologous recombination"/>
    <property type="evidence" value="ECO:0007669"/>
    <property type="project" value="TreeGrafter"/>
</dbReference>